<dbReference type="CDD" id="cd01949">
    <property type="entry name" value="GGDEF"/>
    <property type="match status" value="1"/>
</dbReference>
<proteinExistence type="predicted"/>
<dbReference type="PROSITE" id="PS50046">
    <property type="entry name" value="PHYTOCHROME_2"/>
    <property type="match status" value="1"/>
</dbReference>
<keyword evidence="2" id="KW-0418">Kinase</keyword>
<dbReference type="Pfam" id="PF00990">
    <property type="entry name" value="GGDEF"/>
    <property type="match status" value="1"/>
</dbReference>
<dbReference type="SUPFAM" id="SSF141868">
    <property type="entry name" value="EAL domain-like"/>
    <property type="match status" value="1"/>
</dbReference>
<gene>
    <name evidence="8" type="ORF">NIES267_03020</name>
</gene>
<dbReference type="Gene3D" id="3.40.50.2300">
    <property type="match status" value="1"/>
</dbReference>
<evidence type="ECO:0000259" key="4">
    <source>
        <dbReference type="PROSITE" id="PS50046"/>
    </source>
</evidence>
<dbReference type="SUPFAM" id="SSF55073">
    <property type="entry name" value="Nucleotide cyclase"/>
    <property type="match status" value="1"/>
</dbReference>
<evidence type="ECO:0000313" key="9">
    <source>
        <dbReference type="Proteomes" id="UP000218418"/>
    </source>
</evidence>
<dbReference type="GO" id="GO:0071111">
    <property type="term" value="F:cyclic-guanylate-specific phosphodiesterase activity"/>
    <property type="evidence" value="ECO:0007669"/>
    <property type="project" value="InterPro"/>
</dbReference>
<evidence type="ECO:0000256" key="2">
    <source>
        <dbReference type="ARBA" id="ARBA00022777"/>
    </source>
</evidence>
<keyword evidence="1" id="KW-0808">Transferase</keyword>
<dbReference type="InterPro" id="IPR029787">
    <property type="entry name" value="Nucleotide_cyclase"/>
</dbReference>
<dbReference type="InterPro" id="IPR029016">
    <property type="entry name" value="GAF-like_dom_sf"/>
</dbReference>
<dbReference type="GO" id="GO:0000160">
    <property type="term" value="P:phosphorelay signal transduction system"/>
    <property type="evidence" value="ECO:0007669"/>
    <property type="project" value="InterPro"/>
</dbReference>
<dbReference type="AlphaFoldDB" id="A0A1Z4LHY4"/>
<evidence type="ECO:0000259" key="5">
    <source>
        <dbReference type="PROSITE" id="PS50110"/>
    </source>
</evidence>
<evidence type="ECO:0000256" key="1">
    <source>
        <dbReference type="ARBA" id="ARBA00022679"/>
    </source>
</evidence>
<dbReference type="SUPFAM" id="SSF55781">
    <property type="entry name" value="GAF domain-like"/>
    <property type="match status" value="1"/>
</dbReference>
<dbReference type="CDD" id="cd01948">
    <property type="entry name" value="EAL"/>
    <property type="match status" value="1"/>
</dbReference>
<dbReference type="PANTHER" id="PTHR33121">
    <property type="entry name" value="CYCLIC DI-GMP PHOSPHODIESTERASE PDEF"/>
    <property type="match status" value="1"/>
</dbReference>
<dbReference type="SUPFAM" id="SSF52172">
    <property type="entry name" value="CheY-like"/>
    <property type="match status" value="1"/>
</dbReference>
<dbReference type="OrthoDB" id="9115at2"/>
<keyword evidence="3" id="KW-0597">Phosphoprotein</keyword>
<dbReference type="PROSITE" id="PS50883">
    <property type="entry name" value="EAL"/>
    <property type="match status" value="1"/>
</dbReference>
<reference evidence="8 9" key="1">
    <citation type="submission" date="2017-06" db="EMBL/GenBank/DDBJ databases">
        <title>Genome sequencing of cyanobaciteial culture collection at National Institute for Environmental Studies (NIES).</title>
        <authorList>
            <person name="Hirose Y."/>
            <person name="Shimura Y."/>
            <person name="Fujisawa T."/>
            <person name="Nakamura Y."/>
            <person name="Kawachi M."/>
        </authorList>
    </citation>
    <scope>NUCLEOTIDE SEQUENCE [LARGE SCALE GENOMIC DNA]</scope>
    <source>
        <strain evidence="8 9">NIES-267</strain>
    </source>
</reference>
<dbReference type="SMART" id="SM00065">
    <property type="entry name" value="GAF"/>
    <property type="match status" value="1"/>
</dbReference>
<sequence length="778" mass="88425">MLLTSINRVNEYKGVILVVDDTPSNLNVLFSYLRSAGFKVLVAQTGDNAIKSAEYTKPDLILLDILMSGIDGFETCRLLKMNPQTIDIPVIFMTALSDSINKVRGFELGAVDYVTKPIQQEELIARIQTHISLERLRHNLVQQNVNLHYKAEQEQLLSQLSERIRDSLDINLIIQAAATEILNFLDCSRAIITRLEDGYIYIEEQVVKSGILEISEDSVAHKYFIQNGEEAKYLNGETIEIDDISNSDLDSHFLEDLQNFQIKAILTIPILFKKTANHEDLSINSNVLWGFLTVHQCNQKRNWQTEEIKFIKRLVNQLAIGIHQGRIYSRLSTANKELKNLALRDPLTKVFNRRYFDEKLEKEWKRLQRIPSPLSIIMCDVDCFKSYNDTYGHQTGDECLRMVAESISNTLKRPADCVARYGGEEFIVVLPYTPPEGAFKVAEAIRNGVKKLNIPHTGSSVSSVVTISLGVAGSIPSRNDNPLSLVEAADQALYLAKAQGRDRVQIYIYDLAREKDRKNSQLLWVKKLRHALEENRFCLYTQPIIPLKLGNQRIHHEVLIRLLDENGKVVLPEDFLEIANVYSMMPRIDSWVIDNLFKYLNNSNFSTWDNICFSINISGASLNDNRFLDYLSKKLQQSSIPSHVFCFEITETIAINNLSQVSKFINSLQSLGCSFALDDFGKGMSSLTYLKNLPVDYLKIDGSFIKEIHTETVTKAMVQAINYLAEALGIKTIAEFAENQDIVNILKELQVDYAQGYHYGKPNLFNSSSFPILENMGY</sequence>
<evidence type="ECO:0000259" key="7">
    <source>
        <dbReference type="PROSITE" id="PS50887"/>
    </source>
</evidence>
<dbReference type="InterPro" id="IPR000160">
    <property type="entry name" value="GGDEF_dom"/>
</dbReference>
<dbReference type="SMART" id="SM00267">
    <property type="entry name" value="GGDEF"/>
    <property type="match status" value="1"/>
</dbReference>
<dbReference type="PROSITE" id="PS50110">
    <property type="entry name" value="RESPONSE_REGULATORY"/>
    <property type="match status" value="1"/>
</dbReference>
<dbReference type="Pfam" id="PF01590">
    <property type="entry name" value="GAF"/>
    <property type="match status" value="1"/>
</dbReference>
<dbReference type="InterPro" id="IPR035919">
    <property type="entry name" value="EAL_sf"/>
</dbReference>
<feature type="domain" description="Response regulatory" evidence="5">
    <location>
        <begin position="15"/>
        <end position="131"/>
    </location>
</feature>
<dbReference type="Pfam" id="PF00072">
    <property type="entry name" value="Response_reg"/>
    <property type="match status" value="1"/>
</dbReference>
<feature type="domain" description="EAL" evidence="6">
    <location>
        <begin position="521"/>
        <end position="776"/>
    </location>
</feature>
<dbReference type="InterPro" id="IPR043128">
    <property type="entry name" value="Rev_trsase/Diguanyl_cyclase"/>
</dbReference>
<organism evidence="8 9">
    <name type="scientific">Calothrix parasitica NIES-267</name>
    <dbReference type="NCBI Taxonomy" id="1973488"/>
    <lineage>
        <taxon>Bacteria</taxon>
        <taxon>Bacillati</taxon>
        <taxon>Cyanobacteriota</taxon>
        <taxon>Cyanophyceae</taxon>
        <taxon>Nostocales</taxon>
        <taxon>Calotrichaceae</taxon>
        <taxon>Calothrix</taxon>
    </lineage>
</organism>
<dbReference type="InterPro" id="IPR001633">
    <property type="entry name" value="EAL_dom"/>
</dbReference>
<dbReference type="InterPro" id="IPR001789">
    <property type="entry name" value="Sig_transdc_resp-reg_receiver"/>
</dbReference>
<dbReference type="GO" id="GO:0016301">
    <property type="term" value="F:kinase activity"/>
    <property type="evidence" value="ECO:0007669"/>
    <property type="project" value="UniProtKB-KW"/>
</dbReference>
<keyword evidence="9" id="KW-1185">Reference proteome</keyword>
<dbReference type="Proteomes" id="UP000218418">
    <property type="component" value="Chromosome"/>
</dbReference>
<dbReference type="InterPro" id="IPR050706">
    <property type="entry name" value="Cyclic-di-GMP_PDE-like"/>
</dbReference>
<dbReference type="Pfam" id="PF00563">
    <property type="entry name" value="EAL"/>
    <property type="match status" value="1"/>
</dbReference>
<evidence type="ECO:0000313" key="8">
    <source>
        <dbReference type="EMBL" id="BAY80837.1"/>
    </source>
</evidence>
<dbReference type="Gene3D" id="3.30.450.40">
    <property type="match status" value="1"/>
</dbReference>
<dbReference type="SMART" id="SM00448">
    <property type="entry name" value="REC"/>
    <property type="match status" value="1"/>
</dbReference>
<dbReference type="InterPro" id="IPR016132">
    <property type="entry name" value="Phyto_chromo_attachment"/>
</dbReference>
<dbReference type="SMART" id="SM00052">
    <property type="entry name" value="EAL"/>
    <property type="match status" value="1"/>
</dbReference>
<dbReference type="Gene3D" id="3.30.70.270">
    <property type="match status" value="1"/>
</dbReference>
<dbReference type="PROSITE" id="PS50887">
    <property type="entry name" value="GGDEF"/>
    <property type="match status" value="1"/>
</dbReference>
<dbReference type="InterPro" id="IPR011006">
    <property type="entry name" value="CheY-like_superfamily"/>
</dbReference>
<evidence type="ECO:0000256" key="3">
    <source>
        <dbReference type="PROSITE-ProRule" id="PRU00169"/>
    </source>
</evidence>
<accession>A0A1Z4LHY4</accession>
<protein>
    <submittedName>
        <fullName evidence="8">EAL domain protein</fullName>
    </submittedName>
</protein>
<name>A0A1Z4LHY4_9CYAN</name>
<dbReference type="FunFam" id="3.30.70.270:FF:000001">
    <property type="entry name" value="Diguanylate cyclase domain protein"/>
    <property type="match status" value="1"/>
</dbReference>
<dbReference type="EMBL" id="AP018227">
    <property type="protein sequence ID" value="BAY80837.1"/>
    <property type="molecule type" value="Genomic_DNA"/>
</dbReference>
<dbReference type="PANTHER" id="PTHR33121:SF23">
    <property type="entry name" value="CYCLIC DI-GMP PHOSPHODIESTERASE PDEB"/>
    <property type="match status" value="1"/>
</dbReference>
<feature type="modified residue" description="4-aspartylphosphate" evidence="3">
    <location>
        <position position="64"/>
    </location>
</feature>
<dbReference type="InterPro" id="IPR003018">
    <property type="entry name" value="GAF"/>
</dbReference>
<evidence type="ECO:0000259" key="6">
    <source>
        <dbReference type="PROSITE" id="PS50883"/>
    </source>
</evidence>
<dbReference type="NCBIfam" id="TIGR00254">
    <property type="entry name" value="GGDEF"/>
    <property type="match status" value="1"/>
</dbReference>
<dbReference type="Gene3D" id="3.20.20.450">
    <property type="entry name" value="EAL domain"/>
    <property type="match status" value="1"/>
</dbReference>
<feature type="domain" description="GGDEF" evidence="7">
    <location>
        <begin position="372"/>
        <end position="509"/>
    </location>
</feature>
<feature type="domain" description="Phytochrome chromophore attachment site" evidence="4">
    <location>
        <begin position="149"/>
        <end position="317"/>
    </location>
</feature>
<dbReference type="CDD" id="cd19920">
    <property type="entry name" value="REC_PA4781-like"/>
    <property type="match status" value="1"/>
</dbReference>